<dbReference type="Pfam" id="PF00078">
    <property type="entry name" value="RVT_1"/>
    <property type="match status" value="1"/>
</dbReference>
<dbReference type="CDD" id="cd03487">
    <property type="entry name" value="RT_Bac_retron_II"/>
    <property type="match status" value="1"/>
</dbReference>
<evidence type="ECO:0000256" key="7">
    <source>
        <dbReference type="ARBA" id="ARBA00023118"/>
    </source>
</evidence>
<keyword evidence="13" id="KW-1185">Reference proteome</keyword>
<evidence type="ECO:0000313" key="12">
    <source>
        <dbReference type="EMBL" id="MDU0369600.1"/>
    </source>
</evidence>
<keyword evidence="7" id="KW-0051">Antiviral defense</keyword>
<dbReference type="GO" id="GO:0003964">
    <property type="term" value="F:RNA-directed DNA polymerase activity"/>
    <property type="evidence" value="ECO:0007669"/>
    <property type="project" value="UniProtKB-KW"/>
</dbReference>
<keyword evidence="3" id="KW-0548">Nucleotidyltransferase</keyword>
<dbReference type="Proteomes" id="UP001250698">
    <property type="component" value="Unassembled WGS sequence"/>
</dbReference>
<evidence type="ECO:0000256" key="3">
    <source>
        <dbReference type="ARBA" id="ARBA00022695"/>
    </source>
</evidence>
<dbReference type="PANTHER" id="PTHR34047">
    <property type="entry name" value="NUCLEAR INTRON MATURASE 1, MITOCHONDRIAL-RELATED"/>
    <property type="match status" value="1"/>
</dbReference>
<evidence type="ECO:0000256" key="6">
    <source>
        <dbReference type="ARBA" id="ARBA00022918"/>
    </source>
</evidence>
<evidence type="ECO:0000256" key="1">
    <source>
        <dbReference type="ARBA" id="ARBA00012493"/>
    </source>
</evidence>
<keyword evidence="5" id="KW-0460">Magnesium</keyword>
<accession>A0ABU3TEA4</accession>
<dbReference type="InterPro" id="IPR051083">
    <property type="entry name" value="GrpII_Intron_Splice-Mob/Def"/>
</dbReference>
<evidence type="ECO:0000256" key="4">
    <source>
        <dbReference type="ARBA" id="ARBA00022723"/>
    </source>
</evidence>
<evidence type="ECO:0000313" key="13">
    <source>
        <dbReference type="Proteomes" id="UP001250698"/>
    </source>
</evidence>
<keyword evidence="6 12" id="KW-0695">RNA-directed DNA polymerase</keyword>
<evidence type="ECO:0000256" key="8">
    <source>
        <dbReference type="ARBA" id="ARBA00034120"/>
    </source>
</evidence>
<comment type="catalytic activity">
    <reaction evidence="9">
        <text>DNA(n) + a 2'-deoxyribonucleoside 5'-triphosphate = DNA(n+1) + diphosphate</text>
        <dbReference type="Rhea" id="RHEA:22508"/>
        <dbReference type="Rhea" id="RHEA-COMP:17339"/>
        <dbReference type="Rhea" id="RHEA-COMP:17340"/>
        <dbReference type="ChEBI" id="CHEBI:33019"/>
        <dbReference type="ChEBI" id="CHEBI:61560"/>
        <dbReference type="ChEBI" id="CHEBI:173112"/>
        <dbReference type="EC" id="2.7.7.49"/>
    </reaction>
</comment>
<reference evidence="12 13" key="1">
    <citation type="submission" date="2023-10" db="EMBL/GenBank/DDBJ databases">
        <title>Hymenobacter endophyticus sp. nov., an isolate from the leaf tissues of wheat.</title>
        <authorList>
            <person name="Dai Y."/>
        </authorList>
    </citation>
    <scope>NUCLEOTIDE SEQUENCE [LARGE SCALE GENOMIC DNA]</scope>
    <source>
        <strain evidence="12 13">ZK17L-C2</strain>
    </source>
</reference>
<dbReference type="PROSITE" id="PS50878">
    <property type="entry name" value="RT_POL"/>
    <property type="match status" value="1"/>
</dbReference>
<feature type="domain" description="Reverse transcriptase" evidence="11">
    <location>
        <begin position="98"/>
        <end position="314"/>
    </location>
</feature>
<evidence type="ECO:0000259" key="11">
    <source>
        <dbReference type="PROSITE" id="PS50878"/>
    </source>
</evidence>
<dbReference type="PANTHER" id="PTHR34047:SF7">
    <property type="entry name" value="RNA-DIRECTED DNA POLYMERASE"/>
    <property type="match status" value="1"/>
</dbReference>
<dbReference type="SUPFAM" id="SSF56672">
    <property type="entry name" value="DNA/RNA polymerases"/>
    <property type="match status" value="1"/>
</dbReference>
<gene>
    <name evidence="12" type="ORF">ROI90_04265</name>
</gene>
<feature type="region of interest" description="Disordered" evidence="10">
    <location>
        <begin position="1"/>
        <end position="26"/>
    </location>
</feature>
<keyword evidence="2" id="KW-0808">Transferase</keyword>
<keyword evidence="4" id="KW-0479">Metal-binding</keyword>
<dbReference type="InterPro" id="IPR000123">
    <property type="entry name" value="Reverse_transcriptase_msDNA"/>
</dbReference>
<comment type="similarity">
    <text evidence="8">Belongs to the bacterial reverse transcriptase family.</text>
</comment>
<dbReference type="EMBL" id="JAWDJT010000002">
    <property type="protein sequence ID" value="MDU0369600.1"/>
    <property type="molecule type" value="Genomic_DNA"/>
</dbReference>
<proteinExistence type="inferred from homology"/>
<comment type="caution">
    <text evidence="12">The sequence shown here is derived from an EMBL/GenBank/DDBJ whole genome shotgun (WGS) entry which is preliminary data.</text>
</comment>
<dbReference type="InterPro" id="IPR043502">
    <property type="entry name" value="DNA/RNA_pol_sf"/>
</dbReference>
<dbReference type="PRINTS" id="PR00866">
    <property type="entry name" value="RNADNAPOLMS"/>
</dbReference>
<protein>
    <recommendedName>
        <fullName evidence="1">RNA-directed DNA polymerase</fullName>
        <ecNumber evidence="1">2.7.7.49</ecNumber>
    </recommendedName>
</protein>
<name>A0ABU3TEA4_9BACT</name>
<evidence type="ECO:0000256" key="10">
    <source>
        <dbReference type="SAM" id="MobiDB-lite"/>
    </source>
</evidence>
<dbReference type="RefSeq" id="WP_315997092.1">
    <property type="nucleotide sequence ID" value="NZ_JAWDJT010000002.1"/>
</dbReference>
<dbReference type="InterPro" id="IPR000477">
    <property type="entry name" value="RT_dom"/>
</dbReference>
<dbReference type="EC" id="2.7.7.49" evidence="1"/>
<evidence type="ECO:0000256" key="5">
    <source>
        <dbReference type="ARBA" id="ARBA00022842"/>
    </source>
</evidence>
<organism evidence="12 13">
    <name type="scientific">Hymenobacter endophyticus</name>
    <dbReference type="NCBI Taxonomy" id="3076335"/>
    <lineage>
        <taxon>Bacteria</taxon>
        <taxon>Pseudomonadati</taxon>
        <taxon>Bacteroidota</taxon>
        <taxon>Cytophagia</taxon>
        <taxon>Cytophagales</taxon>
        <taxon>Hymenobacteraceae</taxon>
        <taxon>Hymenobacter</taxon>
    </lineage>
</organism>
<sequence length="413" mass="46144">MAETPDQLPLPPNENEPAAGTPADQLGEPLAGFLVKNGWLQLVKPGYQPALPAATELTELAEHFRAVTDATSLARVLNAALELHQKQHPKGSTKTVAPGLLLYYAHHKKERYRTFQVPKRTRGQFRDIKAPEQGLLRIQRLLLLCLTATFTTCDEAAHGFVPGRSVLTNAQPHAGRRFVLNLDLKDFFPSTRVGRVLKVLQLAPFNLPKEAAHLIANLCCDQGSLPQGTPTSPLLTNVVCVWLDRKLRALAKQHRCLYTRYADDITFSSQRPAFTPSFHAELNSILADEGYEQNPAKQRLQTPEVRQEVTGVVVNERPNVPREFMQDIRFLLHMWQKHGYAAASEVMRKKYGGGKAHARYKGNIPKLEKVLAGKIAYLGMVRGKDDVAYKQALFALKEQIIRTKFSALLGKLK</sequence>
<evidence type="ECO:0000256" key="2">
    <source>
        <dbReference type="ARBA" id="ARBA00022679"/>
    </source>
</evidence>
<evidence type="ECO:0000256" key="9">
    <source>
        <dbReference type="ARBA" id="ARBA00048173"/>
    </source>
</evidence>